<dbReference type="InParanoid" id="A0A0G4F9I2"/>
<dbReference type="PANTHER" id="PTHR46093:SF18">
    <property type="entry name" value="FIBRONECTIN TYPE-III DOMAIN-CONTAINING PROTEIN"/>
    <property type="match status" value="1"/>
</dbReference>
<dbReference type="Pfam" id="PF24681">
    <property type="entry name" value="Kelch_KLHDC2_KLHL20_DRC7"/>
    <property type="match status" value="1"/>
</dbReference>
<dbReference type="AlphaFoldDB" id="A0A0G4F9I2"/>
<organism evidence="5 6">
    <name type="scientific">Vitrella brassicaformis (strain CCMP3155)</name>
    <dbReference type="NCBI Taxonomy" id="1169540"/>
    <lineage>
        <taxon>Eukaryota</taxon>
        <taxon>Sar</taxon>
        <taxon>Alveolata</taxon>
        <taxon>Colpodellida</taxon>
        <taxon>Vitrellaceae</taxon>
        <taxon>Vitrella</taxon>
    </lineage>
</organism>
<dbReference type="PANTHER" id="PTHR46093">
    <property type="entry name" value="ACYL-COA-BINDING DOMAIN-CONTAINING PROTEIN 5"/>
    <property type="match status" value="1"/>
</dbReference>
<evidence type="ECO:0000256" key="1">
    <source>
        <dbReference type="ARBA" id="ARBA00022441"/>
    </source>
</evidence>
<keyword evidence="2" id="KW-0677">Repeat</keyword>
<protein>
    <submittedName>
        <fullName evidence="5">Uncharacterized protein</fullName>
    </submittedName>
</protein>
<evidence type="ECO:0000256" key="4">
    <source>
        <dbReference type="SAM" id="MobiDB-lite"/>
    </source>
</evidence>
<evidence type="ECO:0000313" key="5">
    <source>
        <dbReference type="EMBL" id="CEM08906.1"/>
    </source>
</evidence>
<evidence type="ECO:0000313" key="6">
    <source>
        <dbReference type="Proteomes" id="UP000041254"/>
    </source>
</evidence>
<dbReference type="SUPFAM" id="SSF117281">
    <property type="entry name" value="Kelch motif"/>
    <property type="match status" value="2"/>
</dbReference>
<gene>
    <name evidence="5" type="ORF">Vbra_578</name>
</gene>
<feature type="coiled-coil region" evidence="3">
    <location>
        <begin position="463"/>
        <end position="511"/>
    </location>
</feature>
<dbReference type="Proteomes" id="UP000041254">
    <property type="component" value="Unassembled WGS sequence"/>
</dbReference>
<accession>A0A0G4F9I2</accession>
<dbReference type="STRING" id="1169540.A0A0G4F9I2"/>
<keyword evidence="1" id="KW-0880">Kelch repeat</keyword>
<name>A0A0G4F9I2_VITBC</name>
<keyword evidence="6" id="KW-1185">Reference proteome</keyword>
<feature type="region of interest" description="Disordered" evidence="4">
    <location>
        <begin position="558"/>
        <end position="586"/>
    </location>
</feature>
<dbReference type="OrthoDB" id="432528at2759"/>
<dbReference type="EMBL" id="CDMY01000389">
    <property type="protein sequence ID" value="CEM08906.1"/>
    <property type="molecule type" value="Genomic_DNA"/>
</dbReference>
<dbReference type="VEuPathDB" id="CryptoDB:Vbra_578"/>
<reference evidence="5 6" key="1">
    <citation type="submission" date="2014-11" db="EMBL/GenBank/DDBJ databases">
        <authorList>
            <person name="Zhu J."/>
            <person name="Qi W."/>
            <person name="Song R."/>
        </authorList>
    </citation>
    <scope>NUCLEOTIDE SEQUENCE [LARGE SCALE GENOMIC DNA]</scope>
</reference>
<keyword evidence="3" id="KW-0175">Coiled coil</keyword>
<proteinExistence type="predicted"/>
<sequence>MIARRDFSPVFGSRQVLMAQSLCWTSIDVSRGNPPPVRSGCSLHWNPSADTASPSLVLYGGLTAKGKDNAVYTVERLTDTTATVGPRWTWGLASCNGELPKPTAHHASWVCSLTSAKQGGKIGNYMVVFGGQDEMRQSTSQTFVLDLSRMHWHRVFPFFRNGVCPEPRESALHTWHMNVGWLFGGRGMPEGWVFGDMWGLSVLPSLTDSLREKRASGKEVTEIYWTKLRSGAVAPSPSFPAPSSRICPCARHSGAMVGCGQYLYLYGGETNDMPLDDLHRYDCNTARWEPVEAAGTPPGPMFGHTMAVMRTPQPQIVLWGGETYQPGSKDTTTRFVGTVFLLNLDDKARIWVTPFIGGIPPLPRRLYARTTFDQHMGALVVYGGRRIGVTTQAGAETEELRSLSFLHLDHGREEVLGLTSTVKYDVSPGSGVNFDMGDKRALKDAESLLQTSKKRMYDYVDKNQKLIEAKQDLAQQLNDLTDRYQAQLATSNRLEMEKQELEGDITHINEKLLCSANQAAVLRNLLASSTAMCEAFQNALCHAEALIMHYEKRPYRRTDVAEGQESEAPQPVGVDGGVDEESSSRLEAERDELTLLHGHALRGLETQLDDYRVSVPANEKALKLWQEREAGIGGR</sequence>
<evidence type="ECO:0000256" key="3">
    <source>
        <dbReference type="SAM" id="Coils"/>
    </source>
</evidence>
<dbReference type="InterPro" id="IPR015915">
    <property type="entry name" value="Kelch-typ_b-propeller"/>
</dbReference>
<dbReference type="SUPFAM" id="SSF90257">
    <property type="entry name" value="Myosin rod fragments"/>
    <property type="match status" value="1"/>
</dbReference>
<evidence type="ECO:0000256" key="2">
    <source>
        <dbReference type="ARBA" id="ARBA00022737"/>
    </source>
</evidence>
<dbReference type="Gene3D" id="2.120.10.80">
    <property type="entry name" value="Kelch-type beta propeller"/>
    <property type="match status" value="2"/>
</dbReference>